<name>A0A3S8ZRC3_9NEIS</name>
<organism evidence="2 3">
    <name type="scientific">Iodobacter ciconiae</name>
    <dbReference type="NCBI Taxonomy" id="2496266"/>
    <lineage>
        <taxon>Bacteria</taxon>
        <taxon>Pseudomonadati</taxon>
        <taxon>Pseudomonadota</taxon>
        <taxon>Betaproteobacteria</taxon>
        <taxon>Neisseriales</taxon>
        <taxon>Chitinibacteraceae</taxon>
        <taxon>Iodobacter</taxon>
    </lineage>
</organism>
<dbReference type="Proteomes" id="UP000282438">
    <property type="component" value="Chromosome"/>
</dbReference>
<dbReference type="KEGG" id="iod:EJO50_05700"/>
<dbReference type="PROSITE" id="PS51257">
    <property type="entry name" value="PROKAR_LIPOPROTEIN"/>
    <property type="match status" value="1"/>
</dbReference>
<protein>
    <recommendedName>
        <fullName evidence="4">Lipoprotein</fullName>
    </recommendedName>
</protein>
<evidence type="ECO:0000313" key="2">
    <source>
        <dbReference type="EMBL" id="AZN36017.1"/>
    </source>
</evidence>
<keyword evidence="1" id="KW-0732">Signal</keyword>
<gene>
    <name evidence="2" type="ORF">EJO50_05700</name>
</gene>
<dbReference type="RefSeq" id="WP_125972296.1">
    <property type="nucleotide sequence ID" value="NZ_CP034433.1"/>
</dbReference>
<evidence type="ECO:0008006" key="4">
    <source>
        <dbReference type="Google" id="ProtNLM"/>
    </source>
</evidence>
<accession>A0A3S8ZRC3</accession>
<feature type="chain" id="PRO_5019324935" description="Lipoprotein" evidence="1">
    <location>
        <begin position="20"/>
        <end position="231"/>
    </location>
</feature>
<feature type="signal peptide" evidence="1">
    <location>
        <begin position="1"/>
        <end position="19"/>
    </location>
</feature>
<proteinExistence type="predicted"/>
<evidence type="ECO:0000313" key="3">
    <source>
        <dbReference type="Proteomes" id="UP000282438"/>
    </source>
</evidence>
<keyword evidence="3" id="KW-1185">Reference proteome</keyword>
<dbReference type="AlphaFoldDB" id="A0A3S8ZRC3"/>
<reference evidence="2 3" key="1">
    <citation type="submission" date="2018-12" db="EMBL/GenBank/DDBJ databases">
        <title>Complete genome sequence of Iodobacter sp. H11R3.</title>
        <authorList>
            <person name="Bae J.-W."/>
        </authorList>
    </citation>
    <scope>NUCLEOTIDE SEQUENCE [LARGE SCALE GENOMIC DNA]</scope>
    <source>
        <strain evidence="2 3">H11R3</strain>
    </source>
</reference>
<dbReference type="EMBL" id="CP034433">
    <property type="protein sequence ID" value="AZN36017.1"/>
    <property type="molecule type" value="Genomic_DNA"/>
</dbReference>
<sequence>MLRLIFLLAIFTLTGCASTGPKETTNYSVPALIYHSIKEGTNAEKTPDYFSSYFGKPDHIYKLGTVTYYDWRERDCQVLIAFNSQTMLAQPLHHNKTVGAIFTKSPTDAYFTNCNFFVNGPKRAVLLGYRNAPAYQGKLSTRGNRLGDNWQYWVGKSPNDLIKSWGVPSRSMKVGSETILQYDDYSGYYANCQKKFFVSKGVITEFNYSGCSEPPQYTVFYPVDHPIPGKQ</sequence>
<evidence type="ECO:0000256" key="1">
    <source>
        <dbReference type="SAM" id="SignalP"/>
    </source>
</evidence>